<keyword evidence="3" id="KW-1185">Reference proteome</keyword>
<evidence type="ECO:0000313" key="2">
    <source>
        <dbReference type="EMBL" id="SPO31418.1"/>
    </source>
</evidence>
<accession>A0A5C3ELJ2</accession>
<sequence>MSSSPSTSPLLLLLSTTTKALLLLLLPLVWLHFLPWLTLGAPVPLLGENVAEEVAAEIAEAGSPDWSREAAWLGFRNMREGDRPHLPESYEHDWHVVNSPTRGLVTDQPARLRLGITAKESHEALESHIAYRIPAGRERGRQIAHTTTGTTAAAADNNDDAQVVMTRIRRPPLSPERQQHQLNWDQEQQLWPQQQQNYQSWQVQQQQRQRQLWQQQQHQLLHRQQMQRQQQLLQQQQLQHLHLQQQQEAQAAILRHERESDHHKSRSFWPFTGLKKKKTRQAKAKLPQE</sequence>
<organism evidence="2 3">
    <name type="scientific">Ustilago trichophora</name>
    <dbReference type="NCBI Taxonomy" id="86804"/>
    <lineage>
        <taxon>Eukaryota</taxon>
        <taxon>Fungi</taxon>
        <taxon>Dikarya</taxon>
        <taxon>Basidiomycota</taxon>
        <taxon>Ustilaginomycotina</taxon>
        <taxon>Ustilaginomycetes</taxon>
        <taxon>Ustilaginales</taxon>
        <taxon>Ustilaginaceae</taxon>
        <taxon>Ustilago</taxon>
    </lineage>
</organism>
<feature type="compositionally biased region" description="Basic residues" evidence="1">
    <location>
        <begin position="274"/>
        <end position="283"/>
    </location>
</feature>
<feature type="region of interest" description="Disordered" evidence="1">
    <location>
        <begin position="248"/>
        <end position="289"/>
    </location>
</feature>
<dbReference type="EMBL" id="OOIN01000038">
    <property type="protein sequence ID" value="SPO31418.1"/>
    <property type="molecule type" value="Genomic_DNA"/>
</dbReference>
<gene>
    <name evidence="2" type="ORF">UTRI_06548</name>
</gene>
<name>A0A5C3ELJ2_9BASI</name>
<protein>
    <submittedName>
        <fullName evidence="2">Uncharacterized protein</fullName>
    </submittedName>
</protein>
<evidence type="ECO:0000313" key="3">
    <source>
        <dbReference type="Proteomes" id="UP000324022"/>
    </source>
</evidence>
<dbReference type="AlphaFoldDB" id="A0A5C3ELJ2"/>
<proteinExistence type="predicted"/>
<dbReference type="OrthoDB" id="2556713at2759"/>
<reference evidence="2 3" key="1">
    <citation type="submission" date="2018-03" db="EMBL/GenBank/DDBJ databases">
        <authorList>
            <person name="Guldener U."/>
        </authorList>
    </citation>
    <scope>NUCLEOTIDE SEQUENCE [LARGE SCALE GENOMIC DNA]</scope>
    <source>
        <strain evidence="2 3">NBRC100155</strain>
    </source>
</reference>
<dbReference type="Proteomes" id="UP000324022">
    <property type="component" value="Unassembled WGS sequence"/>
</dbReference>
<evidence type="ECO:0000256" key="1">
    <source>
        <dbReference type="SAM" id="MobiDB-lite"/>
    </source>
</evidence>